<comment type="caution">
    <text evidence="3">The sequence shown here is derived from an EMBL/GenBank/DDBJ whole genome shotgun (WGS) entry which is preliminary data.</text>
</comment>
<dbReference type="PROSITE" id="PS00061">
    <property type="entry name" value="ADH_SHORT"/>
    <property type="match status" value="1"/>
</dbReference>
<organism evidence="3 4">
    <name type="scientific">Paramecium sonneborni</name>
    <dbReference type="NCBI Taxonomy" id="65129"/>
    <lineage>
        <taxon>Eukaryota</taxon>
        <taxon>Sar</taxon>
        <taxon>Alveolata</taxon>
        <taxon>Ciliophora</taxon>
        <taxon>Intramacronucleata</taxon>
        <taxon>Oligohymenophorea</taxon>
        <taxon>Peniculida</taxon>
        <taxon>Parameciidae</taxon>
        <taxon>Paramecium</taxon>
    </lineage>
</organism>
<proteinExistence type="inferred from homology"/>
<reference evidence="3" key="1">
    <citation type="submission" date="2021-01" db="EMBL/GenBank/DDBJ databases">
        <authorList>
            <consortium name="Genoscope - CEA"/>
            <person name="William W."/>
        </authorList>
    </citation>
    <scope>NUCLEOTIDE SEQUENCE</scope>
</reference>
<protein>
    <submittedName>
        <fullName evidence="3">Uncharacterized protein</fullName>
    </submittedName>
</protein>
<dbReference type="InterPro" id="IPR002347">
    <property type="entry name" value="SDR_fam"/>
</dbReference>
<dbReference type="GO" id="GO:0016616">
    <property type="term" value="F:oxidoreductase activity, acting on the CH-OH group of donors, NAD or NADP as acceptor"/>
    <property type="evidence" value="ECO:0007669"/>
    <property type="project" value="TreeGrafter"/>
</dbReference>
<dbReference type="Proteomes" id="UP000692954">
    <property type="component" value="Unassembled WGS sequence"/>
</dbReference>
<sequence>MIIIYTLTFFIIFLTYFLRKKQKKIKLDSNVTVLITGGCMGIGKQMCKLLAMKNCQIIVLDIRKDLADDLKKTIEEYGGRLQFYECDLSQQDQIIKTINQIQEPIHILINNAGVAKLQLFTEQSFENLQLTHAVNYFAPVLLTKLLIPKMEAQKFGHIVNIGSVLSIITGLKVVAYCASKHALLGFHNSLRVELKLKKSPVKCTFIAPWAINTGMFQGVKSKIDFLLPQLKEERVAIEIIDAIENQKDVHSIPSFYWLLSNLVRFLPHPIADFIVLKVQGPFIKEMIGRNQNY</sequence>
<dbReference type="OrthoDB" id="297548at2759"/>
<dbReference type="AlphaFoldDB" id="A0A8S1PNV7"/>
<name>A0A8S1PNV7_9CILI</name>
<keyword evidence="2" id="KW-0560">Oxidoreductase</keyword>
<evidence type="ECO:0000256" key="1">
    <source>
        <dbReference type="ARBA" id="ARBA00006484"/>
    </source>
</evidence>
<dbReference type="EMBL" id="CAJJDN010000083">
    <property type="protein sequence ID" value="CAD8105057.1"/>
    <property type="molecule type" value="Genomic_DNA"/>
</dbReference>
<dbReference type="Pfam" id="PF00106">
    <property type="entry name" value="adh_short"/>
    <property type="match status" value="1"/>
</dbReference>
<keyword evidence="4" id="KW-1185">Reference proteome</keyword>
<evidence type="ECO:0000256" key="2">
    <source>
        <dbReference type="ARBA" id="ARBA00023002"/>
    </source>
</evidence>
<dbReference type="InterPro" id="IPR020904">
    <property type="entry name" value="Sc_DH/Rdtase_CS"/>
</dbReference>
<comment type="similarity">
    <text evidence="1">Belongs to the short-chain dehydrogenases/reductases (SDR) family.</text>
</comment>
<gene>
    <name evidence="3" type="ORF">PSON_ATCC_30995.1.T0830165</name>
</gene>
<dbReference type="PANTHER" id="PTHR24322:SF736">
    <property type="entry name" value="RETINOL DEHYDROGENASE 10"/>
    <property type="match status" value="1"/>
</dbReference>
<evidence type="ECO:0000313" key="4">
    <source>
        <dbReference type="Proteomes" id="UP000692954"/>
    </source>
</evidence>
<evidence type="ECO:0000313" key="3">
    <source>
        <dbReference type="EMBL" id="CAD8105057.1"/>
    </source>
</evidence>
<accession>A0A8S1PNV7</accession>
<dbReference type="PANTHER" id="PTHR24322">
    <property type="entry name" value="PKSB"/>
    <property type="match status" value="1"/>
</dbReference>